<sequence>MKEVNELAAFEKQDTALHKTGELYGLLIADLAARIAQCPEDSVQYSVLVDQQEQYQTQQRHLHQMNTQQLAQRSQQLAEQVKARYTA</sequence>
<reference evidence="1 2" key="1">
    <citation type="submission" date="2016-10" db="EMBL/GenBank/DDBJ databases">
        <title>Draft Genome sequence of Alkanindiges sp. strain H1.</title>
        <authorList>
            <person name="Subhash Y."/>
            <person name="Lee S."/>
        </authorList>
    </citation>
    <scope>NUCLEOTIDE SEQUENCE [LARGE SCALE GENOMIC DNA]</scope>
    <source>
        <strain evidence="1 2">H1</strain>
    </source>
</reference>
<gene>
    <name evidence="1" type="ORF">BKE30_12140</name>
</gene>
<dbReference type="AlphaFoldDB" id="A0A1S8CSY9"/>
<protein>
    <submittedName>
        <fullName evidence="1">Uncharacterized protein</fullName>
    </submittedName>
</protein>
<proteinExistence type="predicted"/>
<organism evidence="1 2">
    <name type="scientific">Alkanindiges hydrocarboniclasticus</name>
    <dbReference type="NCBI Taxonomy" id="1907941"/>
    <lineage>
        <taxon>Bacteria</taxon>
        <taxon>Pseudomonadati</taxon>
        <taxon>Pseudomonadota</taxon>
        <taxon>Gammaproteobacteria</taxon>
        <taxon>Moraxellales</taxon>
        <taxon>Moraxellaceae</taxon>
        <taxon>Alkanindiges</taxon>
    </lineage>
</organism>
<dbReference type="EMBL" id="MLCN01000031">
    <property type="protein sequence ID" value="ONG38561.1"/>
    <property type="molecule type" value="Genomic_DNA"/>
</dbReference>
<evidence type="ECO:0000313" key="1">
    <source>
        <dbReference type="EMBL" id="ONG38561.1"/>
    </source>
</evidence>
<dbReference type="STRING" id="1907941.BKE30_12140"/>
<keyword evidence="2" id="KW-1185">Reference proteome</keyword>
<name>A0A1S8CSY9_9GAMM</name>
<comment type="caution">
    <text evidence="1">The sequence shown here is derived from an EMBL/GenBank/DDBJ whole genome shotgun (WGS) entry which is preliminary data.</text>
</comment>
<evidence type="ECO:0000313" key="2">
    <source>
        <dbReference type="Proteomes" id="UP000192132"/>
    </source>
</evidence>
<accession>A0A1S8CSY9</accession>
<dbReference type="OrthoDB" id="9862157at2"/>
<dbReference type="Proteomes" id="UP000192132">
    <property type="component" value="Unassembled WGS sequence"/>
</dbReference>
<dbReference type="RefSeq" id="WP_076878875.1">
    <property type="nucleotide sequence ID" value="NZ_MLCN01000031.1"/>
</dbReference>